<evidence type="ECO:0000259" key="3">
    <source>
        <dbReference type="Pfam" id="PF05368"/>
    </source>
</evidence>
<dbReference type="Proteomes" id="UP000248423">
    <property type="component" value="Unassembled WGS sequence"/>
</dbReference>
<protein>
    <submittedName>
        <fullName evidence="4">NAD(P)-binding protein</fullName>
    </submittedName>
</protein>
<dbReference type="OrthoDB" id="419598at2759"/>
<proteinExistence type="inferred from homology"/>
<name>A0A319FFD6_ASPSB</name>
<gene>
    <name evidence="4" type="ORF">BO78DRAFT_147991</name>
</gene>
<dbReference type="Pfam" id="PF05368">
    <property type="entry name" value="NmrA"/>
    <property type="match status" value="1"/>
</dbReference>
<dbReference type="Gene3D" id="3.40.50.720">
    <property type="entry name" value="NAD(P)-binding Rossmann-like Domain"/>
    <property type="match status" value="1"/>
</dbReference>
<dbReference type="SUPFAM" id="SSF51735">
    <property type="entry name" value="NAD(P)-binding Rossmann-fold domains"/>
    <property type="match status" value="1"/>
</dbReference>
<dbReference type="GO" id="GO:0005634">
    <property type="term" value="C:nucleus"/>
    <property type="evidence" value="ECO:0007669"/>
    <property type="project" value="TreeGrafter"/>
</dbReference>
<reference evidence="4 5" key="1">
    <citation type="submission" date="2018-02" db="EMBL/GenBank/DDBJ databases">
        <title>The genomes of Aspergillus section Nigri reveals drivers in fungal speciation.</title>
        <authorList>
            <consortium name="DOE Joint Genome Institute"/>
            <person name="Vesth T.C."/>
            <person name="Nybo J."/>
            <person name="Theobald S."/>
            <person name="Brandl J."/>
            <person name="Frisvad J.C."/>
            <person name="Nielsen K.F."/>
            <person name="Lyhne E.K."/>
            <person name="Kogle M.E."/>
            <person name="Kuo A."/>
            <person name="Riley R."/>
            <person name="Clum A."/>
            <person name="Nolan M."/>
            <person name="Lipzen A."/>
            <person name="Salamov A."/>
            <person name="Henrissat B."/>
            <person name="Wiebenga A."/>
            <person name="De vries R.P."/>
            <person name="Grigoriev I.V."/>
            <person name="Mortensen U.H."/>
            <person name="Andersen M.R."/>
            <person name="Baker S.E."/>
        </authorList>
    </citation>
    <scope>NUCLEOTIDE SEQUENCE [LARGE SCALE GENOMIC DNA]</scope>
    <source>
        <strain evidence="4 5">CBS 121057</strain>
    </source>
</reference>
<evidence type="ECO:0000313" key="5">
    <source>
        <dbReference type="Proteomes" id="UP000248423"/>
    </source>
</evidence>
<dbReference type="PANTHER" id="PTHR42748:SF7">
    <property type="entry name" value="NMRA LIKE REDOX SENSOR 1-RELATED"/>
    <property type="match status" value="1"/>
</dbReference>
<keyword evidence="2" id="KW-0521">NADP</keyword>
<evidence type="ECO:0000256" key="2">
    <source>
        <dbReference type="ARBA" id="ARBA00022857"/>
    </source>
</evidence>
<evidence type="ECO:0000256" key="1">
    <source>
        <dbReference type="ARBA" id="ARBA00006328"/>
    </source>
</evidence>
<keyword evidence="5" id="KW-1185">Reference proteome</keyword>
<comment type="similarity">
    <text evidence="1">Belongs to the NmrA-type oxidoreductase family.</text>
</comment>
<dbReference type="InterPro" id="IPR036291">
    <property type="entry name" value="NAD(P)-bd_dom_sf"/>
</dbReference>
<dbReference type="VEuPathDB" id="FungiDB:BO78DRAFT_147991"/>
<accession>A0A319FFD6</accession>
<dbReference type="EMBL" id="KZ826358">
    <property type="protein sequence ID" value="PYI05443.1"/>
    <property type="molecule type" value="Genomic_DNA"/>
</dbReference>
<dbReference type="AlphaFoldDB" id="A0A319FFD6"/>
<organism evidence="4 5">
    <name type="scientific">Aspergillus sclerotiicarbonarius (strain CBS 121057 / IBT 28362)</name>
    <dbReference type="NCBI Taxonomy" id="1448318"/>
    <lineage>
        <taxon>Eukaryota</taxon>
        <taxon>Fungi</taxon>
        <taxon>Dikarya</taxon>
        <taxon>Ascomycota</taxon>
        <taxon>Pezizomycotina</taxon>
        <taxon>Eurotiomycetes</taxon>
        <taxon>Eurotiomycetidae</taxon>
        <taxon>Eurotiales</taxon>
        <taxon>Aspergillaceae</taxon>
        <taxon>Aspergillus</taxon>
        <taxon>Aspergillus subgen. Circumdati</taxon>
    </lineage>
</organism>
<dbReference type="STRING" id="1448318.A0A319FFD6"/>
<dbReference type="InterPro" id="IPR051164">
    <property type="entry name" value="NmrA-like_oxidored"/>
</dbReference>
<feature type="domain" description="NmrA-like" evidence="3">
    <location>
        <begin position="4"/>
        <end position="283"/>
    </location>
</feature>
<evidence type="ECO:0000313" key="4">
    <source>
        <dbReference type="EMBL" id="PYI05443.1"/>
    </source>
</evidence>
<dbReference type="PANTHER" id="PTHR42748">
    <property type="entry name" value="NITROGEN METABOLITE REPRESSION PROTEIN NMRA FAMILY MEMBER"/>
    <property type="match status" value="1"/>
</dbReference>
<sequence>MSHSKKVLVTFATGNQGRGVVQHCLAAGHQVSAYVRDPTTPAATQLAQWGATLVPGDLDDLEALRAATHGMDAVFLTGVQTDDSEGDLQRSSNVILAAQAAAATVTHVIVSTALKTGQHASFPGWEEPDSHDDARAHPRRQYWLNKHTLENRVRATAAAALSSDGVIRHWTIVRPGHYLQNLLPPVKALMFPGFEQDRVLRVGWRPETQLPWVDAGDVGIAVAAAIAHPERYSHRAIDLAVEALTVEQLAAKLGRALSQAVPVQYRSEDEVDEMIRLGNPVAAAQRWANQVPGEDAVGNCRDDLGDLAHALTSVDAFLAAHASRI</sequence>
<dbReference type="InterPro" id="IPR008030">
    <property type="entry name" value="NmrA-like"/>
</dbReference>